<evidence type="ECO:0000256" key="2">
    <source>
        <dbReference type="ARBA" id="ARBA00022946"/>
    </source>
</evidence>
<dbReference type="InterPro" id="IPR032710">
    <property type="entry name" value="NTF2-like_dom_sf"/>
</dbReference>
<evidence type="ECO:0000313" key="10">
    <source>
        <dbReference type="EMBL" id="EDV28299.1"/>
    </source>
</evidence>
<dbReference type="RefSeq" id="XP_002110133.1">
    <property type="nucleotide sequence ID" value="XM_002110097.1"/>
</dbReference>
<dbReference type="AlphaFoldDB" id="B3RQ64"/>
<dbReference type="FunCoup" id="B3RQ64">
    <property type="interactions" value="476"/>
</dbReference>
<organism evidence="10 11">
    <name type="scientific">Trichoplax adhaerens</name>
    <name type="common">Trichoplax reptans</name>
    <dbReference type="NCBI Taxonomy" id="10228"/>
    <lineage>
        <taxon>Eukaryota</taxon>
        <taxon>Metazoa</taxon>
        <taxon>Placozoa</taxon>
        <taxon>Uniplacotomia</taxon>
        <taxon>Trichoplacea</taxon>
        <taxon>Trichoplacidae</taxon>
        <taxon>Trichoplax</taxon>
    </lineage>
</organism>
<evidence type="ECO:0000313" key="11">
    <source>
        <dbReference type="Proteomes" id="UP000009022"/>
    </source>
</evidence>
<dbReference type="PhylomeDB" id="B3RQ64"/>
<dbReference type="PANTHER" id="PTHR28554">
    <property type="entry name" value="39S RIBOSOMAL PROTEIN L45, MITOCHONDRIAL"/>
    <property type="match status" value="1"/>
</dbReference>
<keyword evidence="5" id="KW-0687">Ribonucleoprotein</keyword>
<evidence type="ECO:0000256" key="1">
    <source>
        <dbReference type="ARBA" id="ARBA00004173"/>
    </source>
</evidence>
<keyword evidence="4" id="KW-0496">Mitochondrion</keyword>
<dbReference type="InterPro" id="IPR007379">
    <property type="entry name" value="Tim44-like_dom"/>
</dbReference>
<evidence type="ECO:0000256" key="5">
    <source>
        <dbReference type="ARBA" id="ARBA00023274"/>
    </source>
</evidence>
<comment type="subcellular location">
    <subcellularLocation>
        <location evidence="1">Mitochondrion</location>
    </subcellularLocation>
</comment>
<dbReference type="Gene3D" id="3.10.450.240">
    <property type="match status" value="1"/>
</dbReference>
<evidence type="ECO:0000256" key="7">
    <source>
        <dbReference type="ARBA" id="ARBA00039448"/>
    </source>
</evidence>
<dbReference type="GO" id="GO:0005739">
    <property type="term" value="C:mitochondrion"/>
    <property type="evidence" value="ECO:0000318"/>
    <property type="project" value="GO_Central"/>
</dbReference>
<dbReference type="InParanoid" id="B3RQ64"/>
<dbReference type="OrthoDB" id="19619at2759"/>
<keyword evidence="3" id="KW-0689">Ribosomal protein</keyword>
<protein>
    <recommendedName>
        <fullName evidence="7">Large ribosomal subunit protein mL45</fullName>
    </recommendedName>
    <alternativeName>
        <fullName evidence="8">39S ribosomal protein L45, mitochondrial</fullName>
    </alternativeName>
</protein>
<dbReference type="GO" id="GO:0005840">
    <property type="term" value="C:ribosome"/>
    <property type="evidence" value="ECO:0007669"/>
    <property type="project" value="UniProtKB-KW"/>
</dbReference>
<comment type="similarity">
    <text evidence="6">Belongs to the mitochondrion-specific ribosomal protein mL45 family.</text>
</comment>
<dbReference type="STRING" id="10228.B3RQ64"/>
<dbReference type="Proteomes" id="UP000009022">
    <property type="component" value="Unassembled WGS sequence"/>
</dbReference>
<keyword evidence="2" id="KW-0809">Transit peptide</keyword>
<evidence type="ECO:0000256" key="8">
    <source>
        <dbReference type="ARBA" id="ARBA00043031"/>
    </source>
</evidence>
<dbReference type="EMBL" id="DS985242">
    <property type="protein sequence ID" value="EDV28299.1"/>
    <property type="molecule type" value="Genomic_DNA"/>
</dbReference>
<dbReference type="GO" id="GO:1990904">
    <property type="term" value="C:ribonucleoprotein complex"/>
    <property type="evidence" value="ECO:0007669"/>
    <property type="project" value="UniProtKB-KW"/>
</dbReference>
<dbReference type="SMART" id="SM00978">
    <property type="entry name" value="Tim44"/>
    <property type="match status" value="1"/>
</dbReference>
<dbReference type="SUPFAM" id="SSF54427">
    <property type="entry name" value="NTF2-like"/>
    <property type="match status" value="1"/>
</dbReference>
<name>B3RQ64_TRIAD</name>
<dbReference type="PANTHER" id="PTHR28554:SF1">
    <property type="entry name" value="LARGE RIBOSOMAL SUBUNIT PROTEIN ML45"/>
    <property type="match status" value="1"/>
</dbReference>
<keyword evidence="11" id="KW-1185">Reference proteome</keyword>
<dbReference type="OMA" id="DWAPPKD"/>
<dbReference type="InterPro" id="IPR051975">
    <property type="entry name" value="mtLSU_mL45"/>
</dbReference>
<evidence type="ECO:0000256" key="4">
    <source>
        <dbReference type="ARBA" id="ARBA00023128"/>
    </source>
</evidence>
<evidence type="ECO:0000259" key="9">
    <source>
        <dbReference type="SMART" id="SM00978"/>
    </source>
</evidence>
<feature type="domain" description="Tim44-like" evidence="9">
    <location>
        <begin position="132"/>
        <end position="280"/>
    </location>
</feature>
<proteinExistence type="inferred from homology"/>
<dbReference type="GeneID" id="6750816"/>
<evidence type="ECO:0000256" key="3">
    <source>
        <dbReference type="ARBA" id="ARBA00022980"/>
    </source>
</evidence>
<dbReference type="Pfam" id="PF04280">
    <property type="entry name" value="Tim44"/>
    <property type="match status" value="1"/>
</dbReference>
<accession>B3RQ64</accession>
<evidence type="ECO:0000256" key="6">
    <source>
        <dbReference type="ARBA" id="ARBA00038073"/>
    </source>
</evidence>
<dbReference type="HOGENOM" id="CLU_038409_0_0_1"/>
<sequence length="304" mass="34386">MATFTRLQTILRLQSRRGVVVASASKASQTQFLAIATVLPNRSKVSSAYTKKDPSVSDKNRKAKAKQMEMIDDAFLRSGLSKSRRNLKKRPLVISTLGQIIDPYIPLSKKNFFLSPTGLKQRWQAFKSFLKSTYCVAVIKRKAKPFNISDFKLQAEKIYIATNEALASQDKTRLHTLTTEIAFHELRSAFKNRQIKWQCLGTASAPRIINIRVIPLEDKTNTFAQITVKLQLKQILAVYDQYNRLLTGSEDRYKQPTEYVVFERHLAKPNSPWRICGKIVPNFGNPDSTASGNDQSHMTMAAAS</sequence>
<gene>
    <name evidence="10" type="ORF">TRIADDRAFT_53791</name>
</gene>
<dbReference type="eggNOG" id="KOG4599">
    <property type="taxonomic scope" value="Eukaryota"/>
</dbReference>
<reference evidence="10 11" key="1">
    <citation type="journal article" date="2008" name="Nature">
        <title>The Trichoplax genome and the nature of placozoans.</title>
        <authorList>
            <person name="Srivastava M."/>
            <person name="Begovic E."/>
            <person name="Chapman J."/>
            <person name="Putnam N.H."/>
            <person name="Hellsten U."/>
            <person name="Kawashima T."/>
            <person name="Kuo A."/>
            <person name="Mitros T."/>
            <person name="Salamov A."/>
            <person name="Carpenter M.L."/>
            <person name="Signorovitch A.Y."/>
            <person name="Moreno M.A."/>
            <person name="Kamm K."/>
            <person name="Grimwood J."/>
            <person name="Schmutz J."/>
            <person name="Shapiro H."/>
            <person name="Grigoriev I.V."/>
            <person name="Buss L.W."/>
            <person name="Schierwater B."/>
            <person name="Dellaporta S.L."/>
            <person name="Rokhsar D.S."/>
        </authorList>
    </citation>
    <scope>NUCLEOTIDE SEQUENCE [LARGE SCALE GENOMIC DNA]</scope>
    <source>
        <strain evidence="10 11">Grell-BS-1999</strain>
    </source>
</reference>
<dbReference type="KEGG" id="tad:TRIADDRAFT_53791"/>
<dbReference type="CTD" id="6750816"/>